<feature type="compositionally biased region" description="Basic and acidic residues" evidence="1">
    <location>
        <begin position="48"/>
        <end position="70"/>
    </location>
</feature>
<feature type="compositionally biased region" description="Polar residues" evidence="1">
    <location>
        <begin position="25"/>
        <end position="35"/>
    </location>
</feature>
<reference evidence="2 3" key="1">
    <citation type="submission" date="2024-09" db="EMBL/GenBank/DDBJ databases">
        <title>Rethinking Asexuality: The Enigmatic Case of Functional Sexual Genes in Lepraria (Stereocaulaceae).</title>
        <authorList>
            <person name="Doellman M."/>
            <person name="Sun Y."/>
            <person name="Barcenas-Pena A."/>
            <person name="Lumbsch H.T."/>
            <person name="Grewe F."/>
        </authorList>
    </citation>
    <scope>NUCLEOTIDE SEQUENCE [LARGE SCALE GENOMIC DNA]</scope>
    <source>
        <strain evidence="2 3">Grewe 0041</strain>
    </source>
</reference>
<evidence type="ECO:0000256" key="1">
    <source>
        <dbReference type="SAM" id="MobiDB-lite"/>
    </source>
</evidence>
<accession>A0ABR4AR02</accession>
<evidence type="ECO:0000313" key="3">
    <source>
        <dbReference type="Proteomes" id="UP001590951"/>
    </source>
</evidence>
<name>A0ABR4AR02_9LECA</name>
<dbReference type="EMBL" id="JBHFEH010000131">
    <property type="protein sequence ID" value="KAL2045893.1"/>
    <property type="molecule type" value="Genomic_DNA"/>
</dbReference>
<gene>
    <name evidence="2" type="ORF">ABVK25_011947</name>
</gene>
<comment type="caution">
    <text evidence="2">The sequence shown here is derived from an EMBL/GenBank/DDBJ whole genome shotgun (WGS) entry which is preliminary data.</text>
</comment>
<protein>
    <submittedName>
        <fullName evidence="2">Uncharacterized protein</fullName>
    </submittedName>
</protein>
<evidence type="ECO:0000313" key="2">
    <source>
        <dbReference type="EMBL" id="KAL2045893.1"/>
    </source>
</evidence>
<proteinExistence type="predicted"/>
<feature type="region of interest" description="Disordered" evidence="1">
    <location>
        <begin position="1"/>
        <end position="70"/>
    </location>
</feature>
<organism evidence="2 3">
    <name type="scientific">Lepraria finkii</name>
    <dbReference type="NCBI Taxonomy" id="1340010"/>
    <lineage>
        <taxon>Eukaryota</taxon>
        <taxon>Fungi</taxon>
        <taxon>Dikarya</taxon>
        <taxon>Ascomycota</taxon>
        <taxon>Pezizomycotina</taxon>
        <taxon>Lecanoromycetes</taxon>
        <taxon>OSLEUM clade</taxon>
        <taxon>Lecanoromycetidae</taxon>
        <taxon>Lecanorales</taxon>
        <taxon>Lecanorineae</taxon>
        <taxon>Stereocaulaceae</taxon>
        <taxon>Lepraria</taxon>
    </lineage>
</organism>
<sequence length="121" mass="13495">MKKHNSQNHILSNQPFLLRAPWQKQPPSETTQSHPSCRGSGMSAWCKCHNEGERGAGDEGRGRLRGPQRTDRMVDVVEQEGKAVPSFKEGDEQLRARVARADPAQVAVVSGSGRDRVRFYL</sequence>
<dbReference type="Proteomes" id="UP001590951">
    <property type="component" value="Unassembled WGS sequence"/>
</dbReference>
<keyword evidence="3" id="KW-1185">Reference proteome</keyword>